<dbReference type="OrthoDB" id="9806388at2"/>
<dbReference type="Pfam" id="PF16189">
    <property type="entry name" value="Creatinase_N_2"/>
    <property type="match status" value="1"/>
</dbReference>
<dbReference type="InterPro" id="IPR000994">
    <property type="entry name" value="Pept_M24"/>
</dbReference>
<dbReference type="GO" id="GO:0005737">
    <property type="term" value="C:cytoplasm"/>
    <property type="evidence" value="ECO:0007669"/>
    <property type="project" value="UniProtKB-ARBA"/>
</dbReference>
<dbReference type="Gene3D" id="3.40.350.10">
    <property type="entry name" value="Creatinase/prolidase N-terminal domain"/>
    <property type="match status" value="2"/>
</dbReference>
<keyword evidence="5" id="KW-0482">Metalloprotease</keyword>
<dbReference type="InterPro" id="IPR000587">
    <property type="entry name" value="Creatinase_N"/>
</dbReference>
<dbReference type="SUPFAM" id="SSF53092">
    <property type="entry name" value="Creatinase/prolidase N-terminal domain"/>
    <property type="match status" value="1"/>
</dbReference>
<feature type="domain" description="Peptidase M24" evidence="7">
    <location>
        <begin position="292"/>
        <end position="495"/>
    </location>
</feature>
<evidence type="ECO:0000313" key="10">
    <source>
        <dbReference type="EMBL" id="AHX11390.1"/>
    </source>
</evidence>
<evidence type="ECO:0000259" key="8">
    <source>
        <dbReference type="Pfam" id="PF01321"/>
    </source>
</evidence>
<dbReference type="Pfam" id="PF16188">
    <property type="entry name" value="Peptidase_M24_C"/>
    <property type="match status" value="1"/>
</dbReference>
<keyword evidence="11" id="KW-1185">Reference proteome</keyword>
<dbReference type="SUPFAM" id="SSF55920">
    <property type="entry name" value="Creatinase/aminopeptidase"/>
    <property type="match status" value="1"/>
</dbReference>
<dbReference type="Proteomes" id="UP000023755">
    <property type="component" value="Chromosome"/>
</dbReference>
<proteinExistence type="inferred from homology"/>
<sequence>MLKMEERLIALRSVMRKLGLKAFLIPINDEFLLEYPLASNNRLAWLTGFTGSFAMVIVTQEKVYFFTDSRYLIQAKNELHEHYTILDAGHTSILLAIRGDNIEEIGYDPKLLTEETLKLFPCTMIPVNENPIDLIWERDTPIKSEVRSHDIRYAGLSSKEKCSAVLDAIGQNRYFFSNSESVCWLANIRGSDLDCIPVLCCRGILYPNGLLKVFTHCKFEKSPFLEAHIEILSLDDLEIYLASLDSVLLDERNTSVYYLSLIGEEKIIHMTDPSVLLRACKNDTEINGAISAHKRDAIAFMGFLDWLKNNQDTSEIEAEKVLLKFRKEQDLFYSASFPTISAFGANGAIVHYHATEKSNLNFESGNLYLCDSGAQYLDGTTDITRTIAIGKPTEEQCFHYTLVLKAHISLAMVIFPVGTTGKQLDAIARSKLWKYKLDYGHSTGHGVGSFLNVHEGPHSFGNNVPLQPGMIISNEPGLYFEGKYGIRIENLMYVTGLGDGFLGFRQLTLVPFEEKLILSNMLSNEESAWLEEYSDSIKAVRSDIFSSAIN</sequence>
<name>X5HLT4_9RICK</name>
<dbReference type="GO" id="GO:0070006">
    <property type="term" value="F:metalloaminopeptidase activity"/>
    <property type="evidence" value="ECO:0007669"/>
    <property type="project" value="InterPro"/>
</dbReference>
<protein>
    <submittedName>
        <fullName evidence="10">Metallopeptidase M24 family protein</fullName>
    </submittedName>
</protein>
<dbReference type="Pfam" id="PF00557">
    <property type="entry name" value="Peptidase_M24"/>
    <property type="match status" value="1"/>
</dbReference>
<dbReference type="InterPro" id="IPR036005">
    <property type="entry name" value="Creatinase/aminopeptidase-like"/>
</dbReference>
<dbReference type="FunFam" id="3.90.230.10:FF:000009">
    <property type="entry name" value="xaa-Pro aminopeptidase 2"/>
    <property type="match status" value="1"/>
</dbReference>
<keyword evidence="3 6" id="KW-0479">Metal-binding</keyword>
<evidence type="ECO:0000256" key="1">
    <source>
        <dbReference type="ARBA" id="ARBA00008766"/>
    </source>
</evidence>
<dbReference type="InterPro" id="IPR029149">
    <property type="entry name" value="Creatin/AminoP/Spt16_N"/>
</dbReference>
<evidence type="ECO:0000256" key="4">
    <source>
        <dbReference type="ARBA" id="ARBA00022801"/>
    </source>
</evidence>
<reference evidence="10 11" key="1">
    <citation type="submission" date="2014-03" db="EMBL/GenBank/DDBJ databases">
        <title>Sequencing and Comparison of Genomes and Transcriptome Profiles of Human Ehrlichiosis Agents.</title>
        <authorList>
            <person name="Lin M."/>
            <person name="Daugherty S.C."/>
            <person name="Nagaraj S."/>
            <person name="Cheng Z."/>
            <person name="Xiong Q."/>
            <person name="Lin F.-Y."/>
            <person name="Sengamalay N."/>
            <person name="Ott S."/>
            <person name="Godinez A."/>
            <person name="Tallon L.J."/>
            <person name="Sadzewicz L."/>
            <person name="Fraser C.M."/>
            <person name="Dunning Hotopp J.C."/>
            <person name="Rikihisa Y."/>
        </authorList>
    </citation>
    <scope>NUCLEOTIDE SEQUENCE [LARGE SCALE GENOMIC DNA]</scope>
    <source>
        <strain evidence="10 11">Oregon</strain>
    </source>
</reference>
<feature type="domain" description="Peptidase M24 C-terminal" evidence="9">
    <location>
        <begin position="500"/>
        <end position="540"/>
    </location>
</feature>
<dbReference type="InterPro" id="IPR033740">
    <property type="entry name" value="Pept_M24B"/>
</dbReference>
<evidence type="ECO:0000259" key="7">
    <source>
        <dbReference type="Pfam" id="PF00557"/>
    </source>
</evidence>
<feature type="domain" description="Creatinase N-terminal" evidence="8">
    <location>
        <begin position="7"/>
        <end position="116"/>
    </location>
</feature>
<dbReference type="STRING" id="1286528.NHE_0445"/>
<evidence type="ECO:0000313" key="11">
    <source>
        <dbReference type="Proteomes" id="UP000023755"/>
    </source>
</evidence>
<organism evidence="10 11">
    <name type="scientific">Neorickettsia helminthoeca str. Oregon</name>
    <dbReference type="NCBI Taxonomy" id="1286528"/>
    <lineage>
        <taxon>Bacteria</taxon>
        <taxon>Pseudomonadati</taxon>
        <taxon>Pseudomonadota</taxon>
        <taxon>Alphaproteobacteria</taxon>
        <taxon>Rickettsiales</taxon>
        <taxon>Anaplasmataceae</taxon>
        <taxon>Neorickettsia</taxon>
    </lineage>
</organism>
<evidence type="ECO:0000256" key="5">
    <source>
        <dbReference type="ARBA" id="ARBA00023049"/>
    </source>
</evidence>
<comment type="similarity">
    <text evidence="1 6">Belongs to the peptidase M24B family.</text>
</comment>
<dbReference type="InterPro" id="IPR001131">
    <property type="entry name" value="Peptidase_M24B_aminopep-P_CS"/>
</dbReference>
<dbReference type="InterPro" id="IPR050422">
    <property type="entry name" value="X-Pro_aminopeptidase_P"/>
</dbReference>
<dbReference type="GO" id="GO:0006508">
    <property type="term" value="P:proteolysis"/>
    <property type="evidence" value="ECO:0007669"/>
    <property type="project" value="UniProtKB-KW"/>
</dbReference>
<dbReference type="GO" id="GO:0046872">
    <property type="term" value="F:metal ion binding"/>
    <property type="evidence" value="ECO:0007669"/>
    <property type="project" value="UniProtKB-KW"/>
</dbReference>
<accession>X5HLT4</accession>
<evidence type="ECO:0000256" key="3">
    <source>
        <dbReference type="ARBA" id="ARBA00022723"/>
    </source>
</evidence>
<dbReference type="HOGENOM" id="CLU_011781_2_1_5"/>
<dbReference type="InterPro" id="IPR032416">
    <property type="entry name" value="Peptidase_M24_C"/>
</dbReference>
<dbReference type="EMBL" id="CP007481">
    <property type="protein sequence ID" value="AHX11390.1"/>
    <property type="molecule type" value="Genomic_DNA"/>
</dbReference>
<dbReference type="PANTHER" id="PTHR43763:SF6">
    <property type="entry name" value="XAA-PRO AMINOPEPTIDASE 1"/>
    <property type="match status" value="1"/>
</dbReference>
<dbReference type="Gene3D" id="3.90.230.10">
    <property type="entry name" value="Creatinase/methionine aminopeptidase superfamily"/>
    <property type="match status" value="1"/>
</dbReference>
<evidence type="ECO:0000259" key="9">
    <source>
        <dbReference type="Pfam" id="PF16188"/>
    </source>
</evidence>
<dbReference type="PANTHER" id="PTHR43763">
    <property type="entry name" value="XAA-PRO AMINOPEPTIDASE 1"/>
    <property type="match status" value="1"/>
</dbReference>
<dbReference type="Pfam" id="PF01321">
    <property type="entry name" value="Creatinase_N"/>
    <property type="match status" value="1"/>
</dbReference>
<keyword evidence="2" id="KW-0645">Protease</keyword>
<evidence type="ECO:0000256" key="6">
    <source>
        <dbReference type="RuleBase" id="RU000590"/>
    </source>
</evidence>
<gene>
    <name evidence="10" type="ORF">NHE_0445</name>
</gene>
<keyword evidence="4" id="KW-0378">Hydrolase</keyword>
<dbReference type="AlphaFoldDB" id="X5HLT4"/>
<dbReference type="CDD" id="cd01085">
    <property type="entry name" value="APP"/>
    <property type="match status" value="1"/>
</dbReference>
<dbReference type="KEGG" id="nhm:NHE_0445"/>
<dbReference type="PROSITE" id="PS00491">
    <property type="entry name" value="PROLINE_PEPTIDASE"/>
    <property type="match status" value="1"/>
</dbReference>
<evidence type="ECO:0000256" key="2">
    <source>
        <dbReference type="ARBA" id="ARBA00022670"/>
    </source>
</evidence>